<dbReference type="AlphaFoldDB" id="A0A9W6TIG2"/>
<dbReference type="SMART" id="SM01017">
    <property type="entry name" value="Arrestin_C"/>
    <property type="match status" value="1"/>
</dbReference>
<evidence type="ECO:0000259" key="1">
    <source>
        <dbReference type="SMART" id="SM01017"/>
    </source>
</evidence>
<reference evidence="2" key="1">
    <citation type="submission" date="2023-04" db="EMBL/GenBank/DDBJ databases">
        <title>Phytophthora lilii NBRC 32176.</title>
        <authorList>
            <person name="Ichikawa N."/>
            <person name="Sato H."/>
            <person name="Tonouchi N."/>
        </authorList>
    </citation>
    <scope>NUCLEOTIDE SEQUENCE</scope>
    <source>
        <strain evidence="2">NBRC 32176</strain>
    </source>
</reference>
<proteinExistence type="predicted"/>
<sequence>MTGDERPTTFTPGDSEYSFNFRLPTDLPSSFELLDIYSRTAERLRVQIKYQISVWIRADSDSVAYLQAEQKFTVHASPTITPPTRALEISASELVHWLYCIKVGSLQVTIEVPKDVYVAGEAVPLLCRVNGSACKASVKSISVELVEDTVLRNLGERPDWTVTRVLSTQHVVGPGAGHSGEQVVNVGLVENEKQHPTNPDTVSHFFRCTHRLVVRCKPFMAQTIVTEVPVRVMHHNTSFRARAVRVLRMPAEAMSGSKSP</sequence>
<dbReference type="EMBL" id="BSXW01000154">
    <property type="protein sequence ID" value="GMF13389.1"/>
    <property type="molecule type" value="Genomic_DNA"/>
</dbReference>
<evidence type="ECO:0000313" key="3">
    <source>
        <dbReference type="Proteomes" id="UP001165083"/>
    </source>
</evidence>
<protein>
    <submittedName>
        <fullName evidence="2">Unnamed protein product</fullName>
    </submittedName>
</protein>
<dbReference type="Pfam" id="PF02752">
    <property type="entry name" value="Arrestin_C"/>
    <property type="match status" value="1"/>
</dbReference>
<dbReference type="Gene3D" id="2.60.40.640">
    <property type="match status" value="2"/>
</dbReference>
<dbReference type="PANTHER" id="PTHR11188">
    <property type="entry name" value="ARRESTIN DOMAIN CONTAINING PROTEIN"/>
    <property type="match status" value="1"/>
</dbReference>
<keyword evidence="3" id="KW-1185">Reference proteome</keyword>
<organism evidence="2 3">
    <name type="scientific">Phytophthora lilii</name>
    <dbReference type="NCBI Taxonomy" id="2077276"/>
    <lineage>
        <taxon>Eukaryota</taxon>
        <taxon>Sar</taxon>
        <taxon>Stramenopiles</taxon>
        <taxon>Oomycota</taxon>
        <taxon>Peronosporomycetes</taxon>
        <taxon>Peronosporales</taxon>
        <taxon>Peronosporaceae</taxon>
        <taxon>Phytophthora</taxon>
    </lineage>
</organism>
<dbReference type="Proteomes" id="UP001165083">
    <property type="component" value="Unassembled WGS sequence"/>
</dbReference>
<dbReference type="PANTHER" id="PTHR11188:SF17">
    <property type="entry name" value="FI21816P1"/>
    <property type="match status" value="1"/>
</dbReference>
<dbReference type="InterPro" id="IPR014752">
    <property type="entry name" value="Arrestin-like_C"/>
</dbReference>
<accession>A0A9W6TIG2</accession>
<gene>
    <name evidence="2" type="ORF">Plil01_000386600</name>
</gene>
<comment type="caution">
    <text evidence="2">The sequence shown here is derived from an EMBL/GenBank/DDBJ whole genome shotgun (WGS) entry which is preliminary data.</text>
</comment>
<feature type="domain" description="Arrestin C-terminal-like" evidence="1">
    <location>
        <begin position="102"/>
        <end position="237"/>
    </location>
</feature>
<dbReference type="OrthoDB" id="93513at2759"/>
<dbReference type="GO" id="GO:0015031">
    <property type="term" value="P:protein transport"/>
    <property type="evidence" value="ECO:0007669"/>
    <property type="project" value="TreeGrafter"/>
</dbReference>
<evidence type="ECO:0000313" key="2">
    <source>
        <dbReference type="EMBL" id="GMF13389.1"/>
    </source>
</evidence>
<dbReference type="InterPro" id="IPR050357">
    <property type="entry name" value="Arrestin_domain-protein"/>
</dbReference>
<dbReference type="InterPro" id="IPR011022">
    <property type="entry name" value="Arrestin_C-like"/>
</dbReference>
<dbReference type="GO" id="GO:0005737">
    <property type="term" value="C:cytoplasm"/>
    <property type="evidence" value="ECO:0007669"/>
    <property type="project" value="TreeGrafter"/>
</dbReference>
<name>A0A9W6TIG2_9STRA</name>